<dbReference type="GO" id="GO:0030435">
    <property type="term" value="P:sporulation resulting in formation of a cellular spore"/>
    <property type="evidence" value="ECO:0007669"/>
    <property type="project" value="UniProtKB-KW"/>
</dbReference>
<dbReference type="CDD" id="cd04085">
    <property type="entry name" value="delta_endotoxin_C"/>
    <property type="match status" value="1"/>
</dbReference>
<feature type="domain" description="Pesticidal crystal protein" evidence="8">
    <location>
        <begin position="117"/>
        <end position="319"/>
    </location>
</feature>
<keyword evidence="3" id="KW-0749">Sporulation</keyword>
<dbReference type="InterPro" id="IPR048645">
    <property type="entry name" value="Cry1Ac-like_dom-VII"/>
</dbReference>
<dbReference type="PANTHER" id="PTHR37003:SF2">
    <property type="entry name" value="PESTICIDAL CRYSTAL PROTEIN N-TERMINAL DOMAIN-CONTAINING PROTEIN"/>
    <property type="match status" value="1"/>
</dbReference>
<organism evidence="11">
    <name type="scientific">Bacillus thuringiensis subsp. israelensis</name>
    <dbReference type="NCBI Taxonomy" id="1430"/>
    <lineage>
        <taxon>Bacteria</taxon>
        <taxon>Bacillati</taxon>
        <taxon>Bacillota</taxon>
        <taxon>Bacilli</taxon>
        <taxon>Bacillales</taxon>
        <taxon>Bacillaceae</taxon>
        <taxon>Bacillus</taxon>
        <taxon>Bacillus cereus group</taxon>
    </lineage>
</organism>
<dbReference type="Pfam" id="PF03944">
    <property type="entry name" value="Endotoxin_C"/>
    <property type="match status" value="1"/>
</dbReference>
<dbReference type="Pfam" id="PF21463">
    <property type="entry name" value="Cry1Ac_dom-VII"/>
    <property type="match status" value="1"/>
</dbReference>
<dbReference type="GO" id="GO:0001907">
    <property type="term" value="P:symbiont-mediated killing of host cell"/>
    <property type="evidence" value="ECO:0007669"/>
    <property type="project" value="InterPro"/>
</dbReference>
<dbReference type="InterPro" id="IPR041587">
    <property type="entry name" value="Cry_V"/>
</dbReference>
<dbReference type="InterPro" id="IPR008979">
    <property type="entry name" value="Galactose-bd-like_sf"/>
</dbReference>
<reference evidence="11" key="1">
    <citation type="submission" date="2016-12" db="EMBL/GenBank/DDBJ databases">
        <title>Bacillus turingiensis from Tocantins.</title>
        <authorList>
            <person name="Alves G.B."/>
            <person name="Melo F.L."/>
            <person name="Campos F.S."/>
            <person name="Correa R.F.T."/>
            <person name="Ribeiro B.M."/>
            <person name="Aguiar R.W.S."/>
        </authorList>
    </citation>
    <scope>NUCLEOTIDE SEQUENCE</scope>
    <source>
        <strain evidence="11">1.24</strain>
        <plasmid evidence="11">pT0124-4</plasmid>
    </source>
</reference>
<dbReference type="Pfam" id="PF00555">
    <property type="entry name" value="Endotoxin_M"/>
    <property type="match status" value="1"/>
</dbReference>
<dbReference type="InterPro" id="IPR036716">
    <property type="entry name" value="Pest_crys_N_sf"/>
</dbReference>
<evidence type="ECO:0000259" key="8">
    <source>
        <dbReference type="Pfam" id="PF03945"/>
    </source>
</evidence>
<dbReference type="AlphaFoldDB" id="A0A221ZPU0"/>
<geneLocation type="plasmid" evidence="11">
    <name>pT0124-4</name>
</geneLocation>
<dbReference type="EMBL" id="KY352353">
    <property type="protein sequence ID" value="ASO64551.1"/>
    <property type="molecule type" value="Genomic_DNA"/>
</dbReference>
<dbReference type="InterPro" id="IPR001178">
    <property type="entry name" value="Pest_cryst_dom_II"/>
</dbReference>
<dbReference type="SUPFAM" id="SSF56849">
    <property type="entry name" value="delta-Endotoxin (insectocide), N-terminal domain"/>
    <property type="match status" value="1"/>
</dbReference>
<evidence type="ECO:0000259" key="9">
    <source>
        <dbReference type="Pfam" id="PF17997"/>
    </source>
</evidence>
<protein>
    <recommendedName>
        <fullName evidence="5">Crystaline entomocidal protoxin</fullName>
    </recommendedName>
</protein>
<feature type="domain" description="Pesticidal crystal protein" evidence="6">
    <location>
        <begin position="327"/>
        <end position="533"/>
    </location>
</feature>
<dbReference type="InterPro" id="IPR005639">
    <property type="entry name" value="Pest_crys_dom_I"/>
</dbReference>
<name>A0A221ZPU0_BACTI</name>
<comment type="similarity">
    <text evidence="1">Belongs to the delta endotoxin family.</text>
</comment>
<dbReference type="Pfam" id="PF17997">
    <property type="entry name" value="Cry1Ac_D5"/>
    <property type="match status" value="1"/>
</dbReference>
<proteinExistence type="inferred from homology"/>
<dbReference type="Gene3D" id="2.100.10.10">
    <property type="entry name" value="Pesticidal crystal protein, central domain"/>
    <property type="match status" value="1"/>
</dbReference>
<dbReference type="Gene3D" id="2.60.120.260">
    <property type="entry name" value="Galactose-binding domain-like"/>
    <property type="match status" value="2"/>
</dbReference>
<dbReference type="InterPro" id="IPR005638">
    <property type="entry name" value="Pest_crys_dom-III"/>
</dbReference>
<dbReference type="SUPFAM" id="SSF51096">
    <property type="entry name" value="delta-Endotoxin (insectocide), middle domain"/>
    <property type="match status" value="1"/>
</dbReference>
<evidence type="ECO:0000259" key="10">
    <source>
        <dbReference type="Pfam" id="PF21463"/>
    </source>
</evidence>
<feature type="domain" description="Cry1Ac-like" evidence="10">
    <location>
        <begin position="1065"/>
        <end position="1143"/>
    </location>
</feature>
<feature type="domain" description="Pesticidal crystal protein Cry" evidence="9">
    <location>
        <begin position="762"/>
        <end position="952"/>
    </location>
</feature>
<dbReference type="GO" id="GO:0090729">
    <property type="term" value="F:toxin activity"/>
    <property type="evidence" value="ECO:0007669"/>
    <property type="project" value="UniProtKB-KW"/>
</dbReference>
<evidence type="ECO:0000256" key="2">
    <source>
        <dbReference type="ARBA" id="ARBA00022656"/>
    </source>
</evidence>
<evidence type="ECO:0000259" key="7">
    <source>
        <dbReference type="Pfam" id="PF03944"/>
    </source>
</evidence>
<accession>A0A221ZPU0</accession>
<dbReference type="InterPro" id="IPR038979">
    <property type="entry name" value="Pest_crys"/>
</dbReference>
<sequence>MGGTNMNPYQNKNEYETLNASQKKLNISNNYTRYPIENSPKQLLQSTNYKDWLNMCQQNQQYGGDFETFIDSGELSAYTIVVGTVLTGFGFTTPLGLALIGFGTLIPVLFPAQDQSNTWSDFITQTKNIIKKEIASTYISNANKILNRSFNVISTYHNHLKTWENNPNPQNTQDVRTQIQLVHYHFQNVIPELVNSCPPNPSDCDYYNILVLSSYAQAANLHLTVLNQAVKFEAYLKNNRQFDYLEPLPTAIDYYPVLTKAIEDYTNYCVTTYKKGLNLIKTTPDSNLDGNINWNTYNTYRTKMTTAVLDLVALFPNYDVGKYPIGVQSELTREIYQVLNFEESPYKYYDFQYQEDSLTRRPHLFTWLDSLNFYEKAQTTPNNFFTSHYNMFHYTLDNISQKSSVFGNHNVTDKLKSLGLATNIYIFLLNVISLDNKYLNDYNNISKMDFFITNGTRLLEKELTAGSGQITYDVNKNIFGLPILKRRENQGNPTLFPTYDNYSHILSFIKSLSIPATYKTQVYTFAWTHSSVDPKNTIYTHLTTQIPAVKANSLGTASKVVQGPGHTGGDLIDFKDHFKITCQHSNFQQSYFIRIRYASNGSANTRAVINLSIPGVAELGMALNPTFSGTDYTNLKYKDFQYLEFSNEVKFAPNQNISLVFNRSDVYTNTTVLIDKIEFLPITRSIREDREKQKLETVQQIINTFYANPIKNTLQSELTDYDIDQAANLVECISEELYPKEKMLLLDEVKNAKQLSQSRNVLQNGDFESATLGWTTSDNITIQEDDPIFKGHYLHMSGARDIDGTIFPTYIFQKIDESKLKPYTRYLVRGFVGSSKDVELVVSRYGEEIDAIMNVPADLNYLYPSTFDCEGSNRCETSAVPANIGNTSDMLYSCQYDTGKKHVVCQDSHQFSFTIDTGALDTNENIGVWVMFKISSPDGYASLDNLEVIEEGPIDGEALSRVKHMEKKWNDQMEAKRSETQQAYDVAKQAIDALFTNVQDEALQFDTTLAQIQYAEYLVQSIPYVYNDWLSDVPGMNYDIYVELDARVAQARYLYDTRNIIKNGDFTQGVMGWHVTGNADVQQIDGVSVLVLSNWSAGVSQNVHLQHNHGYVLRVIAKKEGPGNGYVTLMDCEENQEKLTFTSCEEGYITKTVDVFPDTDRVRIEIGETEGSFYIESIELICMNE</sequence>
<dbReference type="Pfam" id="PF03945">
    <property type="entry name" value="Endotoxin_N"/>
    <property type="match status" value="1"/>
</dbReference>
<evidence type="ECO:0000256" key="4">
    <source>
        <dbReference type="ARBA" id="ARBA00023026"/>
    </source>
</evidence>
<dbReference type="Gene3D" id="1.20.190.10">
    <property type="entry name" value="Pesticidal crystal protein, N-terminal domain"/>
    <property type="match status" value="1"/>
</dbReference>
<dbReference type="InterPro" id="IPR036399">
    <property type="entry name" value="Pest_cryst_cen_dom_sf"/>
</dbReference>
<keyword evidence="11" id="KW-0614">Plasmid</keyword>
<dbReference type="PANTHER" id="PTHR37003">
    <property type="entry name" value="ENDOTOXIN_N DOMAIN-CONTAINING PROTEIN-RELATED"/>
    <property type="match status" value="1"/>
</dbReference>
<evidence type="ECO:0000313" key="11">
    <source>
        <dbReference type="EMBL" id="ASO64551.1"/>
    </source>
</evidence>
<keyword evidence="4" id="KW-0843">Virulence</keyword>
<evidence type="ECO:0000259" key="6">
    <source>
        <dbReference type="Pfam" id="PF00555"/>
    </source>
</evidence>
<dbReference type="SUPFAM" id="SSF49785">
    <property type="entry name" value="Galactose-binding domain-like"/>
    <property type="match status" value="2"/>
</dbReference>
<evidence type="ECO:0000256" key="5">
    <source>
        <dbReference type="ARBA" id="ARBA00029653"/>
    </source>
</evidence>
<feature type="domain" description="Pesticidal crystal protein" evidence="7">
    <location>
        <begin position="544"/>
        <end position="683"/>
    </location>
</feature>
<evidence type="ECO:0000256" key="3">
    <source>
        <dbReference type="ARBA" id="ARBA00022969"/>
    </source>
</evidence>
<evidence type="ECO:0000256" key="1">
    <source>
        <dbReference type="ARBA" id="ARBA00007819"/>
    </source>
</evidence>
<keyword evidence="2" id="KW-0800">Toxin</keyword>
<dbReference type="GO" id="GO:0005102">
    <property type="term" value="F:signaling receptor binding"/>
    <property type="evidence" value="ECO:0007669"/>
    <property type="project" value="InterPro"/>
</dbReference>